<evidence type="ECO:0000313" key="2">
    <source>
        <dbReference type="Proteomes" id="UP001519362"/>
    </source>
</evidence>
<reference evidence="1 2" key="1">
    <citation type="submission" date="2021-03" db="EMBL/GenBank/DDBJ databases">
        <title>Sequencing the genomes of 1000 actinobacteria strains.</title>
        <authorList>
            <person name="Klenk H.-P."/>
        </authorList>
    </citation>
    <scope>NUCLEOTIDE SEQUENCE [LARGE SCALE GENOMIC DNA]</scope>
    <source>
        <strain evidence="1 2">DSM 24221</strain>
    </source>
</reference>
<evidence type="ECO:0000313" key="1">
    <source>
        <dbReference type="EMBL" id="MBP2435838.1"/>
    </source>
</evidence>
<protein>
    <submittedName>
        <fullName evidence="1">GNAT superfamily N-acetyltransferase</fullName>
    </submittedName>
</protein>
<gene>
    <name evidence="1" type="ORF">JOF34_000424</name>
</gene>
<dbReference type="SUPFAM" id="SSF55729">
    <property type="entry name" value="Acyl-CoA N-acyltransferases (Nat)"/>
    <property type="match status" value="1"/>
</dbReference>
<sequence>MNITIHPLHVPDSLDAPDAADFLAMVACGNDQWSRDSGLDGLLDEDPLDLLTQWHNTVDYTKVGLLARAGDDAIGFGAVEYGNETDHTAEVWVELSAAAEKTDAHDLILSRLESIAREHGRTTLSLYSVHPVDQHAERLPSPTGSGSIPRDDRAERLLRNGFCLQQVERLSSFDLTGSFDEVQHLLDEALRAAGPDYRVVSWIGRTPDEYVDGYAAILQRLSTDIPSGDLEIEAQRWDAARVRRREDRLERAGREIGVALVIHTPTGDVAAFNDLVAAADRSRPTEQYGTLVTPEHRGHKLGSIVKCAGLIQWRSAMPQCPSIITWNAEENRFMLDVNERVGFRPVACSGAWEKKLV</sequence>
<name>A0ABS4ZEX4_9MICO</name>
<dbReference type="InterPro" id="IPR016181">
    <property type="entry name" value="Acyl_CoA_acyltransferase"/>
</dbReference>
<proteinExistence type="predicted"/>
<keyword evidence="2" id="KW-1185">Reference proteome</keyword>
<dbReference type="EMBL" id="JAGIOL010000001">
    <property type="protein sequence ID" value="MBP2435838.1"/>
    <property type="molecule type" value="Genomic_DNA"/>
</dbReference>
<dbReference type="RefSeq" id="WP_165131804.1">
    <property type="nucleotide sequence ID" value="NZ_CP049253.1"/>
</dbReference>
<accession>A0ABS4ZEX4</accession>
<dbReference type="Gene3D" id="3.40.630.30">
    <property type="match status" value="1"/>
</dbReference>
<organism evidence="1 2">
    <name type="scientific">Microbacterium amylolyticum</name>
    <dbReference type="NCBI Taxonomy" id="936337"/>
    <lineage>
        <taxon>Bacteria</taxon>
        <taxon>Bacillati</taxon>
        <taxon>Actinomycetota</taxon>
        <taxon>Actinomycetes</taxon>
        <taxon>Micrococcales</taxon>
        <taxon>Microbacteriaceae</taxon>
        <taxon>Microbacterium</taxon>
    </lineage>
</organism>
<comment type="caution">
    <text evidence="1">The sequence shown here is derived from an EMBL/GenBank/DDBJ whole genome shotgun (WGS) entry which is preliminary data.</text>
</comment>
<dbReference type="Proteomes" id="UP001519362">
    <property type="component" value="Unassembled WGS sequence"/>
</dbReference>